<keyword evidence="2" id="KW-1185">Reference proteome</keyword>
<name>A0ABY9M3W7_9BURK</name>
<dbReference type="EMBL" id="CP132976">
    <property type="protein sequence ID" value="WMD21697.1"/>
    <property type="molecule type" value="Genomic_DNA"/>
</dbReference>
<proteinExistence type="predicted"/>
<protein>
    <recommendedName>
        <fullName evidence="3">Alginate lyase domain-containing protein</fullName>
    </recommendedName>
</protein>
<dbReference type="RefSeq" id="WP_306945644.1">
    <property type="nucleotide sequence ID" value="NZ_CP132976.1"/>
</dbReference>
<evidence type="ECO:0000313" key="2">
    <source>
        <dbReference type="Proteomes" id="UP001234798"/>
    </source>
</evidence>
<reference evidence="1 2" key="1">
    <citation type="submission" date="2023-08" db="EMBL/GenBank/DDBJ databases">
        <title>Achromobacter seleniivolatilans sp. nov., isolated from seleniferous soil.</title>
        <authorList>
            <person name="Zhang S."/>
            <person name="Li K."/>
            <person name="Peng J."/>
            <person name="Zhao Q."/>
            <person name="Wang H."/>
            <person name="Guo Y."/>
        </authorList>
    </citation>
    <scope>NUCLEOTIDE SEQUENCE [LARGE SCALE GENOMIC DNA]</scope>
    <source>
        <strain evidence="1 2">R39</strain>
    </source>
</reference>
<gene>
    <name evidence="1" type="ORF">RAS12_04790</name>
</gene>
<dbReference type="Proteomes" id="UP001234798">
    <property type="component" value="Chromosome"/>
</dbReference>
<evidence type="ECO:0000313" key="1">
    <source>
        <dbReference type="EMBL" id="WMD21697.1"/>
    </source>
</evidence>
<accession>A0ABY9M3W7</accession>
<evidence type="ECO:0008006" key="3">
    <source>
        <dbReference type="Google" id="ProtNLM"/>
    </source>
</evidence>
<organism evidence="1 2">
    <name type="scientific">Achromobacter seleniivolatilans</name>
    <dbReference type="NCBI Taxonomy" id="3047478"/>
    <lineage>
        <taxon>Bacteria</taxon>
        <taxon>Pseudomonadati</taxon>
        <taxon>Pseudomonadota</taxon>
        <taxon>Betaproteobacteria</taxon>
        <taxon>Burkholderiales</taxon>
        <taxon>Alcaligenaceae</taxon>
        <taxon>Achromobacter</taxon>
    </lineage>
</organism>
<sequence length="287" mass="31675">MNRSQYLVDDVDVASFRDWIAQRLQGRPVQFTVGAHHYASLPAAKAAYAWPLKAKIGLPNPHSSYPYIHPVVPPLAARANLEINTVVLSSLQDALRTAFRGQNTLRLAGAVAAIFHWGGVYTTTPHGGNKPWLARHHAHLHALLNQVVMDYASGDDVSTVTGLRFNAGMTKVYALLLDEFIIYDSRVAASLTWLALYWWTNIKNSPSIKLPALLRFGTLPPNGAARGHRNAAPGIFQSIARAEDHYTWNVRANWLLSDALCLAGNKSQFASLREIEAALFQMGDRVC</sequence>